<proteinExistence type="predicted"/>
<gene>
    <name evidence="1" type="ORF">MCOR_3649</name>
</gene>
<name>A0A6J8A6F5_MYTCO</name>
<dbReference type="OrthoDB" id="10568007at2759"/>
<protein>
    <submittedName>
        <fullName evidence="1">Uncharacterized protein</fullName>
    </submittedName>
</protein>
<dbReference type="Proteomes" id="UP000507470">
    <property type="component" value="Unassembled WGS sequence"/>
</dbReference>
<dbReference type="EMBL" id="CACVKT020000627">
    <property type="protein sequence ID" value="CAC5361554.1"/>
    <property type="molecule type" value="Genomic_DNA"/>
</dbReference>
<organism evidence="1 2">
    <name type="scientific">Mytilus coruscus</name>
    <name type="common">Sea mussel</name>
    <dbReference type="NCBI Taxonomy" id="42192"/>
    <lineage>
        <taxon>Eukaryota</taxon>
        <taxon>Metazoa</taxon>
        <taxon>Spiralia</taxon>
        <taxon>Lophotrochozoa</taxon>
        <taxon>Mollusca</taxon>
        <taxon>Bivalvia</taxon>
        <taxon>Autobranchia</taxon>
        <taxon>Pteriomorphia</taxon>
        <taxon>Mytilida</taxon>
        <taxon>Mytiloidea</taxon>
        <taxon>Mytilidae</taxon>
        <taxon>Mytilinae</taxon>
        <taxon>Mytilus</taxon>
    </lineage>
</organism>
<dbReference type="AlphaFoldDB" id="A0A6J8A6F5"/>
<evidence type="ECO:0000313" key="1">
    <source>
        <dbReference type="EMBL" id="CAC5361554.1"/>
    </source>
</evidence>
<sequence>MSPKHLGLAIYLHNEFGSRKLIDCMHNMGYSIAYTELRHFITSAAESISSIQTNCSVGSYLPPEIQPITEGGQFIVASADNWDHNEIIVDGKQTTHAMTSILVQPQDSSILVAGRIKRVSSRSLDKEKVVRGDLTSILDYRKPVKRPEQQFSPSVSMDELLLSRLTRTGKCKKDRDNLQYLQEWSFSCTRCKLFAVMGTISRYFSRFSRI</sequence>
<keyword evidence="2" id="KW-1185">Reference proteome</keyword>
<reference evidence="1 2" key="1">
    <citation type="submission" date="2020-06" db="EMBL/GenBank/DDBJ databases">
        <authorList>
            <person name="Li R."/>
            <person name="Bekaert M."/>
        </authorList>
    </citation>
    <scope>NUCLEOTIDE SEQUENCE [LARGE SCALE GENOMIC DNA]</scope>
    <source>
        <strain evidence="2">wild</strain>
    </source>
</reference>
<evidence type="ECO:0000313" key="2">
    <source>
        <dbReference type="Proteomes" id="UP000507470"/>
    </source>
</evidence>
<accession>A0A6J8A6F5</accession>